<feature type="compositionally biased region" description="Acidic residues" evidence="1">
    <location>
        <begin position="483"/>
        <end position="494"/>
    </location>
</feature>
<dbReference type="Proteomes" id="UP000076871">
    <property type="component" value="Unassembled WGS sequence"/>
</dbReference>
<reference evidence="2 3" key="1">
    <citation type="journal article" date="2016" name="Mol. Biol. Evol.">
        <title>Comparative Genomics of Early-Diverging Mushroom-Forming Fungi Provides Insights into the Origins of Lignocellulose Decay Capabilities.</title>
        <authorList>
            <person name="Nagy L.G."/>
            <person name="Riley R."/>
            <person name="Tritt A."/>
            <person name="Adam C."/>
            <person name="Daum C."/>
            <person name="Floudas D."/>
            <person name="Sun H."/>
            <person name="Yadav J.S."/>
            <person name="Pangilinan J."/>
            <person name="Larsson K.H."/>
            <person name="Matsuura K."/>
            <person name="Barry K."/>
            <person name="Labutti K."/>
            <person name="Kuo R."/>
            <person name="Ohm R.A."/>
            <person name="Bhattacharya S.S."/>
            <person name="Shirouzu T."/>
            <person name="Yoshinaga Y."/>
            <person name="Martin F.M."/>
            <person name="Grigoriev I.V."/>
            <person name="Hibbett D.S."/>
        </authorList>
    </citation>
    <scope>NUCLEOTIDE SEQUENCE [LARGE SCALE GENOMIC DNA]</scope>
    <source>
        <strain evidence="2 3">93-53</strain>
    </source>
</reference>
<feature type="compositionally biased region" description="Polar residues" evidence="1">
    <location>
        <begin position="512"/>
        <end position="530"/>
    </location>
</feature>
<evidence type="ECO:0000313" key="2">
    <source>
        <dbReference type="EMBL" id="KZT12991.1"/>
    </source>
</evidence>
<dbReference type="InParanoid" id="A0A165IF86"/>
<feature type="region of interest" description="Disordered" evidence="1">
    <location>
        <begin position="291"/>
        <end position="316"/>
    </location>
</feature>
<protein>
    <recommendedName>
        <fullName evidence="4">WD40 repeat-like protein</fullName>
    </recommendedName>
</protein>
<feature type="compositionally biased region" description="Polar residues" evidence="1">
    <location>
        <begin position="197"/>
        <end position="214"/>
    </location>
</feature>
<gene>
    <name evidence="2" type="ORF">LAESUDRAFT_690047</name>
</gene>
<dbReference type="STRING" id="1314785.A0A165IF86"/>
<proteinExistence type="predicted"/>
<accession>A0A165IF86</accession>
<dbReference type="OrthoDB" id="1897642at2759"/>
<keyword evidence="3" id="KW-1185">Reference proteome</keyword>
<organism evidence="2 3">
    <name type="scientific">Laetiporus sulphureus 93-53</name>
    <dbReference type="NCBI Taxonomy" id="1314785"/>
    <lineage>
        <taxon>Eukaryota</taxon>
        <taxon>Fungi</taxon>
        <taxon>Dikarya</taxon>
        <taxon>Basidiomycota</taxon>
        <taxon>Agaricomycotina</taxon>
        <taxon>Agaricomycetes</taxon>
        <taxon>Polyporales</taxon>
        <taxon>Laetiporus</taxon>
    </lineage>
</organism>
<feature type="region of interest" description="Disordered" evidence="1">
    <location>
        <begin position="197"/>
        <end position="218"/>
    </location>
</feature>
<feature type="compositionally biased region" description="Polar residues" evidence="1">
    <location>
        <begin position="293"/>
        <end position="313"/>
    </location>
</feature>
<evidence type="ECO:0008006" key="4">
    <source>
        <dbReference type="Google" id="ProtNLM"/>
    </source>
</evidence>
<dbReference type="AlphaFoldDB" id="A0A165IF86"/>
<dbReference type="Gene3D" id="2.130.10.10">
    <property type="entry name" value="YVTN repeat-like/Quinoprotein amine dehydrogenase"/>
    <property type="match status" value="1"/>
</dbReference>
<dbReference type="RefSeq" id="XP_040770501.1">
    <property type="nucleotide sequence ID" value="XM_040906045.1"/>
</dbReference>
<evidence type="ECO:0000256" key="1">
    <source>
        <dbReference type="SAM" id="MobiDB-lite"/>
    </source>
</evidence>
<name>A0A165IF86_9APHY</name>
<feature type="compositionally biased region" description="Polar residues" evidence="1">
    <location>
        <begin position="446"/>
        <end position="457"/>
    </location>
</feature>
<feature type="region of interest" description="Disordered" evidence="1">
    <location>
        <begin position="408"/>
        <end position="530"/>
    </location>
</feature>
<evidence type="ECO:0000313" key="3">
    <source>
        <dbReference type="Proteomes" id="UP000076871"/>
    </source>
</evidence>
<dbReference type="SUPFAM" id="SSF50978">
    <property type="entry name" value="WD40 repeat-like"/>
    <property type="match status" value="1"/>
</dbReference>
<sequence length="875" mass="96081">MNRHTKRSPSPLLLLDSSQLRLRSRPPNATRHFNATARFSMSGDKSVSNGTLSKRILTPSNNEAINDLVIETARQLGAEGKRVINAHSRSDDIEFEWVTDSSAKEEPVESLMSFEGVDLSAVQTALRRAAERHVERERMPNVADPPMVIDLVSSDTSKNQLIPENCSTGYNSYIHSSTTDALMNIELQQTTVLSSGSMHDYAPQSSSNPSQHISETARDASADLWSPLSGDSAVLLYGARNCSVNNVSLHEANRASDARHAHHQLSDCNIGRENLRKEECFLYGRAESEVLGSRSQAPSPTSVGSLEASTEEQSACVKPTQPSREAMAHERVNALLGDFAALHTSGEEDELSDGDEDPTNASERYAAPAFQPLPTASGIQQSSVAAQSIGLEAQAAQASGRPVDWFEQSRMPSRSSDALEHHSRIASDVGQHSTLIRDKRPAPSNRDASGSSTSQSARVALHERPSKRACSGNSSKWSLREDPEGESSSSDESDLPARNPFARARRRHLKRQMQQPRVTSNASARGTTRSSSIVCEVNIPRTKFARGRRVLAPADSSLPFTTVAMRGDVHFIDQESLRRQSKRSLPFYCPDDTPDPHVVDACLLEDNTVVLGYDKGPCQASLICLVDQIPRRIDLAYRAHSTVQESTSEQAALPILGLSALAPFGGSSLRFLSGGFDKSIHVWTLKRAVDSYTANSHRLKITHSQRVQSLAYRPHDEMVFSCAGTLIYQTNITAKIAPDPIRVSDGRILQVHIHPQAPKVVVLEVDHLDHQVLVYDTRRADFKQTPSLRFGYRDPNTQPRSGFLKGSTRNSWFARPYGDAAEGVVRVWDYRRHDNVVACFHQARLDPIAHTVLSGSNVIAYGGQSVTIWDINSSA</sequence>
<dbReference type="InterPro" id="IPR015943">
    <property type="entry name" value="WD40/YVTN_repeat-like_dom_sf"/>
</dbReference>
<dbReference type="EMBL" id="KV427605">
    <property type="protein sequence ID" value="KZT12991.1"/>
    <property type="molecule type" value="Genomic_DNA"/>
</dbReference>
<dbReference type="InterPro" id="IPR036322">
    <property type="entry name" value="WD40_repeat_dom_sf"/>
</dbReference>
<dbReference type="GeneID" id="63823074"/>